<dbReference type="InterPro" id="IPR007523">
    <property type="entry name" value="NDUFAF3/AAMDC"/>
</dbReference>
<proteinExistence type="predicted"/>
<dbReference type="AlphaFoldDB" id="X0SAX4"/>
<dbReference type="Gene3D" id="3.40.1230.10">
    <property type="entry name" value="MTH938-like"/>
    <property type="match status" value="1"/>
</dbReference>
<name>X0SAX4_9ZZZZ</name>
<accession>X0SAX4</accession>
<gene>
    <name evidence="1" type="ORF">S01H1_08670</name>
</gene>
<dbReference type="GO" id="GO:0005737">
    <property type="term" value="C:cytoplasm"/>
    <property type="evidence" value="ECO:0007669"/>
    <property type="project" value="TreeGrafter"/>
</dbReference>
<comment type="caution">
    <text evidence="1">The sequence shown here is derived from an EMBL/GenBank/DDBJ whole genome shotgun (WGS) entry which is preliminary data.</text>
</comment>
<organism evidence="1">
    <name type="scientific">marine sediment metagenome</name>
    <dbReference type="NCBI Taxonomy" id="412755"/>
    <lineage>
        <taxon>unclassified sequences</taxon>
        <taxon>metagenomes</taxon>
        <taxon>ecological metagenomes</taxon>
    </lineage>
</organism>
<dbReference type="EMBL" id="BARS01004438">
    <property type="protein sequence ID" value="GAF78213.1"/>
    <property type="molecule type" value="Genomic_DNA"/>
</dbReference>
<dbReference type="PANTHER" id="PTHR15811:SF5">
    <property type="entry name" value="MTH938 DOMAIN-CONTAINING PROTEIN"/>
    <property type="match status" value="1"/>
</dbReference>
<dbReference type="Pfam" id="PF04430">
    <property type="entry name" value="DUF498"/>
    <property type="match status" value="1"/>
</dbReference>
<dbReference type="InterPro" id="IPR036748">
    <property type="entry name" value="MTH938-like_sf"/>
</dbReference>
<evidence type="ECO:0000313" key="1">
    <source>
        <dbReference type="EMBL" id="GAF78213.1"/>
    </source>
</evidence>
<protein>
    <submittedName>
        <fullName evidence="1">Uncharacterized protein</fullName>
    </submittedName>
</protein>
<sequence length="121" mass="13547">MIIEKTKFGSITIDGVKYKHDIYINVDGSITKRKKELSKPISKGHTVLGPLEIQLLLDQKPDTLVIGQGQRGILPMPEESKKLLEESKVILLMDKTPVVMYLLNNLIKEKAKVAAILHLTC</sequence>
<dbReference type="SUPFAM" id="SSF64076">
    <property type="entry name" value="MTH938-like"/>
    <property type="match status" value="1"/>
</dbReference>
<reference evidence="1" key="1">
    <citation type="journal article" date="2014" name="Front. Microbiol.">
        <title>High frequency of phylogenetically diverse reductive dehalogenase-homologous genes in deep subseafloor sedimentary metagenomes.</title>
        <authorList>
            <person name="Kawai M."/>
            <person name="Futagami T."/>
            <person name="Toyoda A."/>
            <person name="Takaki Y."/>
            <person name="Nishi S."/>
            <person name="Hori S."/>
            <person name="Arai W."/>
            <person name="Tsubouchi T."/>
            <person name="Morono Y."/>
            <person name="Uchiyama I."/>
            <person name="Ito T."/>
            <person name="Fujiyama A."/>
            <person name="Inagaki F."/>
            <person name="Takami H."/>
        </authorList>
    </citation>
    <scope>NUCLEOTIDE SEQUENCE</scope>
    <source>
        <strain evidence="1">Expedition CK06-06</strain>
    </source>
</reference>
<dbReference type="PANTHER" id="PTHR15811">
    <property type="entry name" value="MTH938 DOMAIN-CONTAINING PROTEIN"/>
    <property type="match status" value="1"/>
</dbReference>